<proteinExistence type="predicted"/>
<dbReference type="Proteomes" id="UP000221168">
    <property type="component" value="Unassembled WGS sequence"/>
</dbReference>
<name>A0A2G1QRS5_9HYPH</name>
<protein>
    <submittedName>
        <fullName evidence="2">Uncharacterized protein</fullName>
    </submittedName>
</protein>
<dbReference type="AlphaFoldDB" id="A0A2G1QRS5"/>
<keyword evidence="1" id="KW-0472">Membrane</keyword>
<keyword evidence="3" id="KW-1185">Reference proteome</keyword>
<dbReference type="RefSeq" id="WP_099304842.1">
    <property type="nucleotide sequence ID" value="NZ_PDVP01000002.1"/>
</dbReference>
<accession>A0A2G1QRS5</accession>
<dbReference type="PROSITE" id="PS51257">
    <property type="entry name" value="PROKAR_LIPOPROTEIN"/>
    <property type="match status" value="1"/>
</dbReference>
<organism evidence="2 3">
    <name type="scientific">Zhengella mangrovi</name>
    <dbReference type="NCBI Taxonomy" id="1982044"/>
    <lineage>
        <taxon>Bacteria</taxon>
        <taxon>Pseudomonadati</taxon>
        <taxon>Pseudomonadota</taxon>
        <taxon>Alphaproteobacteria</taxon>
        <taxon>Hyphomicrobiales</taxon>
        <taxon>Notoacmeibacteraceae</taxon>
        <taxon>Zhengella</taxon>
    </lineage>
</organism>
<feature type="transmembrane region" description="Helical" evidence="1">
    <location>
        <begin position="6"/>
        <end position="28"/>
    </location>
</feature>
<keyword evidence="1" id="KW-1133">Transmembrane helix</keyword>
<evidence type="ECO:0000313" key="3">
    <source>
        <dbReference type="Proteomes" id="UP000221168"/>
    </source>
</evidence>
<evidence type="ECO:0000313" key="2">
    <source>
        <dbReference type="EMBL" id="PHP68205.1"/>
    </source>
</evidence>
<evidence type="ECO:0000256" key="1">
    <source>
        <dbReference type="SAM" id="Phobius"/>
    </source>
</evidence>
<comment type="caution">
    <text evidence="2">The sequence shown here is derived from an EMBL/GenBank/DDBJ whole genome shotgun (WGS) entry which is preliminary data.</text>
</comment>
<sequence length="72" mass="7526">MRLFIVFDALFSLGGAAAACLMIWMIISSVRAAGWRAPRVILEAGLLVVLLAYAAAACLARAATFLDAAVSL</sequence>
<gene>
    <name evidence="2" type="ORF">CSC94_06010</name>
</gene>
<feature type="transmembrane region" description="Helical" evidence="1">
    <location>
        <begin position="40"/>
        <end position="63"/>
    </location>
</feature>
<keyword evidence="1" id="KW-0812">Transmembrane</keyword>
<dbReference type="EMBL" id="PDVP01000002">
    <property type="protein sequence ID" value="PHP68205.1"/>
    <property type="molecule type" value="Genomic_DNA"/>
</dbReference>
<reference evidence="2 3" key="1">
    <citation type="submission" date="2017-10" db="EMBL/GenBank/DDBJ databases">
        <title>Sedimentibacterium mangrovi gen. nov., sp. nov., a novel member of family Phyllobacteriacea isolated from mangrove sediment.</title>
        <authorList>
            <person name="Liao H."/>
            <person name="Tian Y."/>
        </authorList>
    </citation>
    <scope>NUCLEOTIDE SEQUENCE [LARGE SCALE GENOMIC DNA]</scope>
    <source>
        <strain evidence="2 3">X9-2-2</strain>
    </source>
</reference>